<reference evidence="5 6" key="1">
    <citation type="submission" date="2021-11" db="EMBL/GenBank/DDBJ databases">
        <title>Lacrimispora sp. nov. NSJ-141 isolated from human feces.</title>
        <authorList>
            <person name="Abdugheni R."/>
        </authorList>
    </citation>
    <scope>NUCLEOTIDE SEQUENCE [LARGE SCALE GENOMIC DNA]</scope>
    <source>
        <strain evidence="5 6">NSJ-141</strain>
    </source>
</reference>
<dbReference type="SUPFAM" id="SSF52540">
    <property type="entry name" value="P-loop containing nucleoside triphosphate hydrolases"/>
    <property type="match status" value="1"/>
</dbReference>
<name>A0AAP2W8W5_9FIRM</name>
<sequence length="195" mass="21809">MKIIGVTGGVGAGKSTVLEILKEEYGAGILTADEIGRELMEPEGACFAQVRDVFGEGVIRQDGTLDRRKIASMVFRDRAALKRLNGIIHPAVRKETEKRLQDFEISGKDIAVIETAILFEAGYEDICDVVWYVYADEETRIQRLMQSRGYGRDKCREIMANQMPDREFRRRCGAVIDNSGSRADTKEQIASSLSL</sequence>
<dbReference type="InterPro" id="IPR027417">
    <property type="entry name" value="P-loop_NTPase"/>
</dbReference>
<keyword evidence="3" id="KW-0173">Coenzyme A biosynthesis</keyword>
<keyword evidence="3 5" id="KW-0808">Transferase</keyword>
<accession>A0AAP2W8W5</accession>
<dbReference type="RefSeq" id="WP_231062548.1">
    <property type="nucleotide sequence ID" value="NZ_JAJNOR010000004.1"/>
</dbReference>
<keyword evidence="2 3" id="KW-0067">ATP-binding</keyword>
<dbReference type="AlphaFoldDB" id="A0AAP2W8W5"/>
<comment type="pathway">
    <text evidence="3">Cofactor biosynthesis; coenzyme A biosynthesis; CoA from (R)-pantothenate: step 5/5.</text>
</comment>
<dbReference type="GO" id="GO:0004140">
    <property type="term" value="F:dephospho-CoA kinase activity"/>
    <property type="evidence" value="ECO:0007669"/>
    <property type="project" value="UniProtKB-UniRule"/>
</dbReference>
<keyword evidence="1 3" id="KW-0547">Nucleotide-binding</keyword>
<feature type="binding site" evidence="3">
    <location>
        <begin position="11"/>
        <end position="16"/>
    </location>
    <ligand>
        <name>ATP</name>
        <dbReference type="ChEBI" id="CHEBI:30616"/>
    </ligand>
</feature>
<evidence type="ECO:0000313" key="5">
    <source>
        <dbReference type="EMBL" id="MCD2492670.1"/>
    </source>
</evidence>
<dbReference type="PROSITE" id="PS51219">
    <property type="entry name" value="DPCK"/>
    <property type="match status" value="1"/>
</dbReference>
<dbReference type="GO" id="GO:0015937">
    <property type="term" value="P:coenzyme A biosynthetic process"/>
    <property type="evidence" value="ECO:0007669"/>
    <property type="project" value="UniProtKB-UniRule"/>
</dbReference>
<comment type="function">
    <text evidence="3">Catalyzes the phosphorylation of the 3'-hydroxyl group of dephosphocoenzyme A to form coenzyme A.</text>
</comment>
<dbReference type="Proteomes" id="UP001299265">
    <property type="component" value="Unassembled WGS sequence"/>
</dbReference>
<comment type="similarity">
    <text evidence="3">Belongs to the CoaE family.</text>
</comment>
<dbReference type="HAMAP" id="MF_00376">
    <property type="entry name" value="Dephospho_CoA_kinase"/>
    <property type="match status" value="1"/>
</dbReference>
<dbReference type="GO" id="GO:0005524">
    <property type="term" value="F:ATP binding"/>
    <property type="evidence" value="ECO:0007669"/>
    <property type="project" value="UniProtKB-UniRule"/>
</dbReference>
<dbReference type="NCBIfam" id="TIGR00152">
    <property type="entry name" value="dephospho-CoA kinase"/>
    <property type="match status" value="1"/>
</dbReference>
<comment type="subcellular location">
    <subcellularLocation>
        <location evidence="3">Cytoplasm</location>
    </subcellularLocation>
</comment>
<gene>
    <name evidence="3 5" type="primary">coaE</name>
    <name evidence="5" type="ORF">LQE92_08520</name>
</gene>
<dbReference type="GO" id="GO:0005737">
    <property type="term" value="C:cytoplasm"/>
    <property type="evidence" value="ECO:0007669"/>
    <property type="project" value="UniProtKB-SubCell"/>
</dbReference>
<dbReference type="Gene3D" id="3.40.50.300">
    <property type="entry name" value="P-loop containing nucleotide triphosphate hydrolases"/>
    <property type="match status" value="1"/>
</dbReference>
<evidence type="ECO:0000256" key="2">
    <source>
        <dbReference type="ARBA" id="ARBA00022840"/>
    </source>
</evidence>
<dbReference type="PANTHER" id="PTHR10695:SF46">
    <property type="entry name" value="BIFUNCTIONAL COENZYME A SYNTHASE-RELATED"/>
    <property type="match status" value="1"/>
</dbReference>
<keyword evidence="3" id="KW-0963">Cytoplasm</keyword>
<dbReference type="CDD" id="cd02022">
    <property type="entry name" value="DPCK"/>
    <property type="match status" value="1"/>
</dbReference>
<evidence type="ECO:0000313" key="6">
    <source>
        <dbReference type="Proteomes" id="UP001299265"/>
    </source>
</evidence>
<keyword evidence="6" id="KW-1185">Reference proteome</keyword>
<protein>
    <recommendedName>
        <fullName evidence="3 4">Dephospho-CoA kinase</fullName>
        <ecNumber evidence="3 4">2.7.1.24</ecNumber>
    </recommendedName>
    <alternativeName>
        <fullName evidence="3">Dephosphocoenzyme A kinase</fullName>
    </alternativeName>
</protein>
<evidence type="ECO:0000256" key="1">
    <source>
        <dbReference type="ARBA" id="ARBA00022741"/>
    </source>
</evidence>
<dbReference type="Pfam" id="PF01121">
    <property type="entry name" value="CoaE"/>
    <property type="match status" value="1"/>
</dbReference>
<evidence type="ECO:0000256" key="4">
    <source>
        <dbReference type="NCBIfam" id="TIGR00152"/>
    </source>
</evidence>
<dbReference type="InterPro" id="IPR001977">
    <property type="entry name" value="Depp_CoAkinase"/>
</dbReference>
<dbReference type="EC" id="2.7.1.24" evidence="3 4"/>
<comment type="catalytic activity">
    <reaction evidence="3">
        <text>3'-dephospho-CoA + ATP = ADP + CoA + H(+)</text>
        <dbReference type="Rhea" id="RHEA:18245"/>
        <dbReference type="ChEBI" id="CHEBI:15378"/>
        <dbReference type="ChEBI" id="CHEBI:30616"/>
        <dbReference type="ChEBI" id="CHEBI:57287"/>
        <dbReference type="ChEBI" id="CHEBI:57328"/>
        <dbReference type="ChEBI" id="CHEBI:456216"/>
        <dbReference type="EC" id="2.7.1.24"/>
    </reaction>
</comment>
<keyword evidence="3 5" id="KW-0418">Kinase</keyword>
<organism evidence="5 6">
    <name type="scientific">Lientehia hominis</name>
    <dbReference type="NCBI Taxonomy" id="2897778"/>
    <lineage>
        <taxon>Bacteria</taxon>
        <taxon>Bacillati</taxon>
        <taxon>Bacillota</taxon>
        <taxon>Clostridia</taxon>
        <taxon>Lachnospirales</taxon>
        <taxon>Lachnospiraceae</taxon>
        <taxon>Lientehia</taxon>
    </lineage>
</organism>
<evidence type="ECO:0000256" key="3">
    <source>
        <dbReference type="HAMAP-Rule" id="MF_00376"/>
    </source>
</evidence>
<comment type="caution">
    <text evidence="5">The sequence shown here is derived from an EMBL/GenBank/DDBJ whole genome shotgun (WGS) entry which is preliminary data.</text>
</comment>
<dbReference type="PANTHER" id="PTHR10695">
    <property type="entry name" value="DEPHOSPHO-COA KINASE-RELATED"/>
    <property type="match status" value="1"/>
</dbReference>
<proteinExistence type="inferred from homology"/>
<dbReference type="EMBL" id="JAJNOR010000004">
    <property type="protein sequence ID" value="MCD2492670.1"/>
    <property type="molecule type" value="Genomic_DNA"/>
</dbReference>